<organism evidence="6 7">
    <name type="scientific">Marasmius tenuissimus</name>
    <dbReference type="NCBI Taxonomy" id="585030"/>
    <lineage>
        <taxon>Eukaryota</taxon>
        <taxon>Fungi</taxon>
        <taxon>Dikarya</taxon>
        <taxon>Basidiomycota</taxon>
        <taxon>Agaricomycotina</taxon>
        <taxon>Agaricomycetes</taxon>
        <taxon>Agaricomycetidae</taxon>
        <taxon>Agaricales</taxon>
        <taxon>Marasmiineae</taxon>
        <taxon>Marasmiaceae</taxon>
        <taxon>Marasmius</taxon>
    </lineage>
</organism>
<evidence type="ECO:0000313" key="6">
    <source>
        <dbReference type="EMBL" id="KAL0065285.1"/>
    </source>
</evidence>
<feature type="chain" id="PRO_5046971988" description="Pectate lyase domain-containing protein" evidence="4">
    <location>
        <begin position="21"/>
        <end position="323"/>
    </location>
</feature>
<feature type="signal peptide" evidence="4">
    <location>
        <begin position="1"/>
        <end position="20"/>
    </location>
</feature>
<dbReference type="Pfam" id="PF00544">
    <property type="entry name" value="Pectate_lyase_4"/>
    <property type="match status" value="1"/>
</dbReference>
<dbReference type="InterPro" id="IPR012334">
    <property type="entry name" value="Pectin_lyas_fold"/>
</dbReference>
<comment type="similarity">
    <text evidence="1 3">Belongs to the polysaccharide lyase 1 family.</text>
</comment>
<keyword evidence="3" id="KW-0624">Polysaccharide degradation</keyword>
<dbReference type="Proteomes" id="UP001437256">
    <property type="component" value="Unassembled WGS sequence"/>
</dbReference>
<feature type="domain" description="Pectate lyase" evidence="5">
    <location>
        <begin position="35"/>
        <end position="248"/>
    </location>
</feature>
<dbReference type="InterPro" id="IPR045032">
    <property type="entry name" value="PEL"/>
</dbReference>
<dbReference type="InterPro" id="IPR011050">
    <property type="entry name" value="Pectin_lyase_fold/virulence"/>
</dbReference>
<dbReference type="SUPFAM" id="SSF51126">
    <property type="entry name" value="Pectin lyase-like"/>
    <property type="match status" value="1"/>
</dbReference>
<dbReference type="PANTHER" id="PTHR31683">
    <property type="entry name" value="PECTATE LYASE 18-RELATED"/>
    <property type="match status" value="1"/>
</dbReference>
<keyword evidence="4" id="KW-0732">Signal</keyword>
<evidence type="ECO:0000313" key="7">
    <source>
        <dbReference type="Proteomes" id="UP001437256"/>
    </source>
</evidence>
<keyword evidence="7" id="KW-1185">Reference proteome</keyword>
<dbReference type="PANTHER" id="PTHR31683:SF18">
    <property type="entry name" value="PECTATE LYASE 21-RELATED"/>
    <property type="match status" value="1"/>
</dbReference>
<protein>
    <recommendedName>
        <fullName evidence="5">Pectate lyase domain-containing protein</fullName>
    </recommendedName>
</protein>
<dbReference type="Gene3D" id="2.160.20.10">
    <property type="entry name" value="Single-stranded right-handed beta-helix, Pectin lyase-like"/>
    <property type="match status" value="1"/>
</dbReference>
<keyword evidence="3" id="KW-0964">Secreted</keyword>
<evidence type="ECO:0000256" key="2">
    <source>
        <dbReference type="ARBA" id="ARBA00023239"/>
    </source>
</evidence>
<dbReference type="InterPro" id="IPR002022">
    <property type="entry name" value="Pec_lyase"/>
</dbReference>
<reference evidence="6 7" key="1">
    <citation type="submission" date="2024-05" db="EMBL/GenBank/DDBJ databases">
        <title>A draft genome resource for the thread blight pathogen Marasmius tenuissimus strain MS-2.</title>
        <authorList>
            <person name="Yulfo-Soto G.E."/>
            <person name="Baruah I.K."/>
            <person name="Amoako-Attah I."/>
            <person name="Bukari Y."/>
            <person name="Meinhardt L.W."/>
            <person name="Bailey B.A."/>
            <person name="Cohen S.P."/>
        </authorList>
    </citation>
    <scope>NUCLEOTIDE SEQUENCE [LARGE SCALE GENOMIC DNA]</scope>
    <source>
        <strain evidence="6 7">MS-2</strain>
    </source>
</reference>
<name>A0ABR2ZVF4_9AGAR</name>
<comment type="caution">
    <text evidence="6">The sequence shown here is derived from an EMBL/GenBank/DDBJ whole genome shotgun (WGS) entry which is preliminary data.</text>
</comment>
<keyword evidence="3" id="KW-0119">Carbohydrate metabolism</keyword>
<gene>
    <name evidence="6" type="ORF">AAF712_007797</name>
</gene>
<comment type="subcellular location">
    <subcellularLocation>
        <location evidence="3">Secreted</location>
    </subcellularLocation>
</comment>
<evidence type="ECO:0000256" key="3">
    <source>
        <dbReference type="RuleBase" id="RU361173"/>
    </source>
</evidence>
<accession>A0ABR2ZVF4</accession>
<evidence type="ECO:0000256" key="1">
    <source>
        <dbReference type="ARBA" id="ARBA00010980"/>
    </source>
</evidence>
<evidence type="ECO:0000256" key="4">
    <source>
        <dbReference type="SAM" id="SignalP"/>
    </source>
</evidence>
<dbReference type="EMBL" id="JBBXMP010000050">
    <property type="protein sequence ID" value="KAL0065285.1"/>
    <property type="molecule type" value="Genomic_DNA"/>
</dbReference>
<keyword evidence="2 3" id="KW-0456">Lyase</keyword>
<dbReference type="SMART" id="SM00656">
    <property type="entry name" value="Amb_all"/>
    <property type="match status" value="1"/>
</dbReference>
<sequence length="323" mass="34432">MFSSFLAWLFIASIASSARGQDGYASMNGGTTGGGGGTTTTVSAAAAFQTAIKSDTPKTVFLKGAISLSSQAQVGNNTSIIGVGATAIINGGGLSIKGKSNIIVRNLVINKVVGNDGITIQRGAHNIWIDHNEFYSDVAHGFDYYDGQVDITHASDYVTVSYNYFHDHYKSSLVGGDPNGGSEDTGKYHLTYHHNRWRNVHTRTPAMRFGHVHVYNNLMEDVVSQGIHSRSFNQVLIEGNVFVNSTEPVSTYGFVIPDDSPENPSGDFEPDGFANLGSANDFGSGKNNITATGNFTTVPYRYTLTPLANVRATVTSDAGVGKI</sequence>
<proteinExistence type="inferred from homology"/>
<evidence type="ECO:0000259" key="5">
    <source>
        <dbReference type="SMART" id="SM00656"/>
    </source>
</evidence>